<evidence type="ECO:0008006" key="3">
    <source>
        <dbReference type="Google" id="ProtNLM"/>
    </source>
</evidence>
<proteinExistence type="predicted"/>
<protein>
    <recommendedName>
        <fullName evidence="3">DSBA oxidoreductase</fullName>
    </recommendedName>
</protein>
<dbReference type="EMBL" id="BAEM01000007">
    <property type="protein sequence ID" value="GAC08480.1"/>
    <property type="molecule type" value="Genomic_DNA"/>
</dbReference>
<dbReference type="Proteomes" id="UP000006320">
    <property type="component" value="Unassembled WGS sequence"/>
</dbReference>
<comment type="caution">
    <text evidence="1">The sequence shown here is derived from an EMBL/GenBank/DDBJ whole genome shotgun (WGS) entry which is preliminary data.</text>
</comment>
<evidence type="ECO:0000313" key="2">
    <source>
        <dbReference type="Proteomes" id="UP000006320"/>
    </source>
</evidence>
<sequence length="169" mass="19290">MIERFGSLSQAKKEILQHWAQCQRYAEQPELINIERMQEAKFEYPSGYLAALYAKALEQLRGQQAHWDFFDAVQRAHLYEAQNISDAQVLNQIAKAQGVSHLDLIATLYSPEVKQAIINDKFRAANFGIQTIPSLVINGKNVISQTLSQEQLEQLICTQIANQKEEEEI</sequence>
<accession>A0AAV3UTP0</accession>
<dbReference type="Gene3D" id="3.40.30.10">
    <property type="entry name" value="Glutaredoxin"/>
    <property type="match status" value="1"/>
</dbReference>
<dbReference type="SUPFAM" id="SSF52833">
    <property type="entry name" value="Thioredoxin-like"/>
    <property type="match status" value="1"/>
</dbReference>
<name>A0AAV3UTP0_9ALTE</name>
<reference evidence="1 2" key="1">
    <citation type="journal article" date="2017" name="Antonie Van Leeuwenhoek">
        <title>Rhizobium rhizosphaerae sp. nov., a novel species isolated from rice rhizosphere.</title>
        <authorList>
            <person name="Zhao J.J."/>
            <person name="Zhang J."/>
            <person name="Zhang R.J."/>
            <person name="Zhang C.W."/>
            <person name="Yin H.Q."/>
            <person name="Zhang X.X."/>
        </authorList>
    </citation>
    <scope>NUCLEOTIDE SEQUENCE [LARGE SCALE GENOMIC DNA]</scope>
    <source>
        <strain evidence="1 2">S18K6</strain>
    </source>
</reference>
<gene>
    <name evidence="1" type="ORF">GCHA_0517</name>
</gene>
<evidence type="ECO:0000313" key="1">
    <source>
        <dbReference type="EMBL" id="GAC08480.1"/>
    </source>
</evidence>
<organism evidence="1 2">
    <name type="scientific">Paraglaciecola chathamensis S18K6</name>
    <dbReference type="NCBI Taxonomy" id="1127672"/>
    <lineage>
        <taxon>Bacteria</taxon>
        <taxon>Pseudomonadati</taxon>
        <taxon>Pseudomonadota</taxon>
        <taxon>Gammaproteobacteria</taxon>
        <taxon>Alteromonadales</taxon>
        <taxon>Alteromonadaceae</taxon>
        <taxon>Paraglaciecola</taxon>
    </lineage>
</organism>
<dbReference type="InterPro" id="IPR036249">
    <property type="entry name" value="Thioredoxin-like_sf"/>
</dbReference>
<dbReference type="AlphaFoldDB" id="A0AAV3UTP0"/>
<dbReference type="Pfam" id="PF13743">
    <property type="entry name" value="Thioredoxin_5"/>
    <property type="match status" value="1"/>
</dbReference>